<dbReference type="AlphaFoldDB" id="A0AAV1VK70"/>
<protein>
    <submittedName>
        <fullName evidence="1">Uncharacterized protein</fullName>
    </submittedName>
</protein>
<dbReference type="Proteomes" id="UP001162060">
    <property type="component" value="Unassembled WGS sequence"/>
</dbReference>
<gene>
    <name evidence="1" type="ORF">PM001_LOCUS31838</name>
</gene>
<reference evidence="1" key="1">
    <citation type="submission" date="2024-01" db="EMBL/GenBank/DDBJ databases">
        <authorList>
            <person name="Webb A."/>
        </authorList>
    </citation>
    <scope>NUCLEOTIDE SEQUENCE</scope>
    <source>
        <strain evidence="1">Pm1</strain>
    </source>
</reference>
<name>A0AAV1VK70_9STRA</name>
<evidence type="ECO:0000313" key="1">
    <source>
        <dbReference type="EMBL" id="CAK7946688.1"/>
    </source>
</evidence>
<evidence type="ECO:0000313" key="2">
    <source>
        <dbReference type="Proteomes" id="UP001162060"/>
    </source>
</evidence>
<proteinExistence type="predicted"/>
<organism evidence="1 2">
    <name type="scientific">Peronospora matthiolae</name>
    <dbReference type="NCBI Taxonomy" id="2874970"/>
    <lineage>
        <taxon>Eukaryota</taxon>
        <taxon>Sar</taxon>
        <taxon>Stramenopiles</taxon>
        <taxon>Oomycota</taxon>
        <taxon>Peronosporomycetes</taxon>
        <taxon>Peronosporales</taxon>
        <taxon>Peronosporaceae</taxon>
        <taxon>Peronospora</taxon>
    </lineage>
</organism>
<dbReference type="EMBL" id="CAKLBY020000374">
    <property type="protein sequence ID" value="CAK7946688.1"/>
    <property type="molecule type" value="Genomic_DNA"/>
</dbReference>
<accession>A0AAV1VK70</accession>
<comment type="caution">
    <text evidence="1">The sequence shown here is derived from an EMBL/GenBank/DDBJ whole genome shotgun (WGS) entry which is preliminary data.</text>
</comment>
<sequence length="66" mass="7027">MKRSPGLAPVMSGDPLGSCSMNSMPAYCMDAPNGSQKHLFKLSRRHCAKLTDACSQELDVMIAVAA</sequence>